<dbReference type="AlphaFoldDB" id="A0A914R369"/>
<accession>A0A914R369</accession>
<organism evidence="2 3">
    <name type="scientific">Panagrolaimus davidi</name>
    <dbReference type="NCBI Taxonomy" id="227884"/>
    <lineage>
        <taxon>Eukaryota</taxon>
        <taxon>Metazoa</taxon>
        <taxon>Ecdysozoa</taxon>
        <taxon>Nematoda</taxon>
        <taxon>Chromadorea</taxon>
        <taxon>Rhabditida</taxon>
        <taxon>Tylenchina</taxon>
        <taxon>Panagrolaimomorpha</taxon>
        <taxon>Panagrolaimoidea</taxon>
        <taxon>Panagrolaimidae</taxon>
        <taxon>Panagrolaimus</taxon>
    </lineage>
</organism>
<dbReference type="WBParaSite" id="PDA_v2.g9004.t1">
    <property type="protein sequence ID" value="PDA_v2.g9004.t1"/>
    <property type="gene ID" value="PDA_v2.g9004"/>
</dbReference>
<feature type="region of interest" description="Disordered" evidence="1">
    <location>
        <begin position="1"/>
        <end position="53"/>
    </location>
</feature>
<sequence length="66" mass="7240">MNAPRLIPTEADKRPAPGLSRANIPGPSRPNANATNYADGQTPKKRGRPSKKRNYIAFFGNAEDEF</sequence>
<protein>
    <submittedName>
        <fullName evidence="3">Uncharacterized protein</fullName>
    </submittedName>
</protein>
<evidence type="ECO:0000313" key="3">
    <source>
        <dbReference type="WBParaSite" id="PDA_v2.g9004.t1"/>
    </source>
</evidence>
<proteinExistence type="predicted"/>
<name>A0A914R369_9BILA</name>
<feature type="compositionally biased region" description="Basic residues" evidence="1">
    <location>
        <begin position="43"/>
        <end position="53"/>
    </location>
</feature>
<dbReference type="Proteomes" id="UP000887578">
    <property type="component" value="Unplaced"/>
</dbReference>
<evidence type="ECO:0000256" key="1">
    <source>
        <dbReference type="SAM" id="MobiDB-lite"/>
    </source>
</evidence>
<feature type="compositionally biased region" description="Polar residues" evidence="1">
    <location>
        <begin position="30"/>
        <end position="39"/>
    </location>
</feature>
<keyword evidence="2" id="KW-1185">Reference proteome</keyword>
<reference evidence="3" key="1">
    <citation type="submission" date="2022-11" db="UniProtKB">
        <authorList>
            <consortium name="WormBaseParasite"/>
        </authorList>
    </citation>
    <scope>IDENTIFICATION</scope>
</reference>
<evidence type="ECO:0000313" key="2">
    <source>
        <dbReference type="Proteomes" id="UP000887578"/>
    </source>
</evidence>